<dbReference type="CDD" id="cd07417">
    <property type="entry name" value="MPP_PP5_C"/>
    <property type="match status" value="1"/>
</dbReference>
<keyword evidence="5" id="KW-0677">Repeat</keyword>
<dbReference type="SUPFAM" id="SSF56300">
    <property type="entry name" value="Metallo-dependent phosphatases"/>
    <property type="match status" value="1"/>
</dbReference>
<dbReference type="InterPro" id="IPR041753">
    <property type="entry name" value="PP5_C"/>
</dbReference>
<sequence length="483" mass="54935">MDSGLSDEARDKAEAIKTDANEFFKKQDYEKAIELYTEAINLNPNIPAYYGNRSFAHLRVESFGYALADASKAIELDKNYVKAYYRRAGAYMSLGRFKLALKDLEAVVKVRPNDADAKRKYNECKKIVTKNAFLAAIAVEENHKSVSECIDLDSMSIEEDYTGPKLENGNVTLEFVNTLMETFKKQQKLHRKFAYKILMDAKKYFEQQPTMVEVTISPDSKFTVCGDIHGQFYDLMNIFDINGLPSEDNPYLFNGDFVDRGSFSVECIFTLMSFKLLYPNHFFMSRGNHESATMNQMYGFEGEVKSKYTPQMAELFTEVFNLLPLCHLLNNKVLVMHGGLFSQDNVTLEDIKKVDRRRQPPEEGIMCELLWSDPQPDNGRAPSKRGVGVQFGPDVTEKFLKNNSLDYVIRSHEVKPEGYEISHGQKCITVFSAPNYCDTMGNKGAFITFTGKDLTPKFTTFSAVPHPPVKPMAYADFFSSLFL</sequence>
<dbReference type="Pfam" id="PF13414">
    <property type="entry name" value="TPR_11"/>
    <property type="match status" value="1"/>
</dbReference>
<dbReference type="InterPro" id="IPR019734">
    <property type="entry name" value="TPR_rpt"/>
</dbReference>
<dbReference type="SMART" id="SM00156">
    <property type="entry name" value="PP2Ac"/>
    <property type="match status" value="1"/>
</dbReference>
<feature type="active site" description="Proton donor/acceptor" evidence="9">
    <location>
        <position position="289"/>
    </location>
</feature>
<dbReference type="Gene3D" id="1.25.40.10">
    <property type="entry name" value="Tetratricopeptide repeat domain"/>
    <property type="match status" value="1"/>
</dbReference>
<evidence type="ECO:0000256" key="5">
    <source>
        <dbReference type="ARBA" id="ARBA00022737"/>
    </source>
</evidence>
<keyword evidence="13" id="KW-1185">Reference proteome</keyword>
<dbReference type="PANTHER" id="PTHR45668">
    <property type="entry name" value="SERINE/THREONINE-PROTEIN PHOSPHATASE 5-RELATED"/>
    <property type="match status" value="1"/>
</dbReference>
<evidence type="ECO:0000256" key="7">
    <source>
        <dbReference type="ARBA" id="ARBA00022803"/>
    </source>
</evidence>
<dbReference type="Pfam" id="PF00149">
    <property type="entry name" value="Metallophos"/>
    <property type="match status" value="1"/>
</dbReference>
<evidence type="ECO:0000256" key="1">
    <source>
        <dbReference type="ARBA" id="ARBA00001936"/>
    </source>
</evidence>
<dbReference type="SMART" id="SM00028">
    <property type="entry name" value="TPR"/>
    <property type="match status" value="3"/>
</dbReference>
<dbReference type="Pfam" id="PF08321">
    <property type="entry name" value="PPP5"/>
    <property type="match status" value="1"/>
</dbReference>
<dbReference type="EMBL" id="LR903296">
    <property type="protein sequence ID" value="CAD7251735.1"/>
    <property type="molecule type" value="Genomic_DNA"/>
</dbReference>
<dbReference type="Proteomes" id="UP000677054">
    <property type="component" value="Unassembled WGS sequence"/>
</dbReference>
<dbReference type="GO" id="GO:0004722">
    <property type="term" value="F:protein serine/threonine phosphatase activity"/>
    <property type="evidence" value="ECO:0007669"/>
    <property type="project" value="UniProtKB-EC"/>
</dbReference>
<evidence type="ECO:0000259" key="11">
    <source>
        <dbReference type="SMART" id="SM00156"/>
    </source>
</evidence>
<evidence type="ECO:0000313" key="12">
    <source>
        <dbReference type="EMBL" id="CAD7251735.1"/>
    </source>
</evidence>
<dbReference type="InterPro" id="IPR004843">
    <property type="entry name" value="Calcineurin-like_PHP"/>
</dbReference>
<keyword evidence="4" id="KW-0479">Metal-binding</keyword>
<dbReference type="InterPro" id="IPR011990">
    <property type="entry name" value="TPR-like_helical_dom_sf"/>
</dbReference>
<comment type="similarity">
    <text evidence="2">Belongs to the PPP phosphatase family. PP-5 (PP-T) subfamily.</text>
</comment>
<dbReference type="SUPFAM" id="SSF48452">
    <property type="entry name" value="TPR-like"/>
    <property type="match status" value="1"/>
</dbReference>
<organism evidence="12">
    <name type="scientific">Darwinula stevensoni</name>
    <dbReference type="NCBI Taxonomy" id="69355"/>
    <lineage>
        <taxon>Eukaryota</taxon>
        <taxon>Metazoa</taxon>
        <taxon>Ecdysozoa</taxon>
        <taxon>Arthropoda</taxon>
        <taxon>Crustacea</taxon>
        <taxon>Oligostraca</taxon>
        <taxon>Ostracoda</taxon>
        <taxon>Podocopa</taxon>
        <taxon>Podocopida</taxon>
        <taxon>Darwinulocopina</taxon>
        <taxon>Darwinuloidea</taxon>
        <taxon>Darwinulidae</taxon>
        <taxon>Darwinula</taxon>
    </lineage>
</organism>
<dbReference type="PANTHER" id="PTHR45668:SF5">
    <property type="entry name" value="SERINE_THREONINE-PROTEIN PHOSPHATASE 5"/>
    <property type="match status" value="1"/>
</dbReference>
<dbReference type="InterPro" id="IPR013235">
    <property type="entry name" value="PPP_dom"/>
</dbReference>
<dbReference type="InterPro" id="IPR051134">
    <property type="entry name" value="PPP_phosphatase"/>
</dbReference>
<dbReference type="Gene3D" id="3.60.21.10">
    <property type="match status" value="1"/>
</dbReference>
<keyword evidence="7 10" id="KW-0802">TPR repeat</keyword>
<comment type="cofactor">
    <cofactor evidence="1">
        <name>Mn(2+)</name>
        <dbReference type="ChEBI" id="CHEBI:29035"/>
    </cofactor>
</comment>
<feature type="repeat" description="TPR" evidence="10">
    <location>
        <begin position="13"/>
        <end position="46"/>
    </location>
</feature>
<evidence type="ECO:0000256" key="2">
    <source>
        <dbReference type="ARBA" id="ARBA00008786"/>
    </source>
</evidence>
<dbReference type="OrthoDB" id="445564at2759"/>
<evidence type="ECO:0000256" key="6">
    <source>
        <dbReference type="ARBA" id="ARBA00022801"/>
    </source>
</evidence>
<dbReference type="EMBL" id="CAJPEV010003779">
    <property type="protein sequence ID" value="CAG0900519.1"/>
    <property type="molecule type" value="Genomic_DNA"/>
</dbReference>
<feature type="repeat" description="TPR" evidence="10">
    <location>
        <begin position="81"/>
        <end position="114"/>
    </location>
</feature>
<keyword evidence="8" id="KW-0464">Manganese</keyword>
<dbReference type="PROSITE" id="PS50293">
    <property type="entry name" value="TPR_REGION"/>
    <property type="match status" value="1"/>
</dbReference>
<proteinExistence type="inferred from homology"/>
<accession>A0A7R9AD75</accession>
<dbReference type="AlphaFoldDB" id="A0A7R9AD75"/>
<dbReference type="InterPro" id="IPR006186">
    <property type="entry name" value="Ser/Thr-sp_prot-phosphatase"/>
</dbReference>
<evidence type="ECO:0000256" key="8">
    <source>
        <dbReference type="ARBA" id="ARBA00023211"/>
    </source>
</evidence>
<dbReference type="Pfam" id="PF13181">
    <property type="entry name" value="TPR_8"/>
    <property type="match status" value="1"/>
</dbReference>
<evidence type="ECO:0000256" key="3">
    <source>
        <dbReference type="ARBA" id="ARBA00013081"/>
    </source>
</evidence>
<reference evidence="12" key="1">
    <citation type="submission" date="2020-11" db="EMBL/GenBank/DDBJ databases">
        <authorList>
            <person name="Tran Van P."/>
        </authorList>
    </citation>
    <scope>NUCLEOTIDE SEQUENCE</scope>
</reference>
<dbReference type="PRINTS" id="PR00114">
    <property type="entry name" value="STPHPHTASE"/>
</dbReference>
<dbReference type="EC" id="3.1.3.16" evidence="3"/>
<dbReference type="FunFam" id="3.60.21.10:FF:000017">
    <property type="entry name" value="Serine/threonine-protein phosphatase"/>
    <property type="match status" value="1"/>
</dbReference>
<dbReference type="InterPro" id="IPR029052">
    <property type="entry name" value="Metallo-depent_PP-like"/>
</dbReference>
<gene>
    <name evidence="12" type="ORF">DSTB1V02_LOCUS11497</name>
</gene>
<feature type="domain" description="Serine/threonine specific protein phosphatases" evidence="11">
    <location>
        <begin position="189"/>
        <end position="465"/>
    </location>
</feature>
<protein>
    <recommendedName>
        <fullName evidence="3">protein-serine/threonine phosphatase</fullName>
        <ecNumber evidence="3">3.1.3.16</ecNumber>
    </recommendedName>
</protein>
<dbReference type="PROSITE" id="PS50005">
    <property type="entry name" value="TPR"/>
    <property type="match status" value="2"/>
</dbReference>
<dbReference type="GO" id="GO:0046872">
    <property type="term" value="F:metal ion binding"/>
    <property type="evidence" value="ECO:0007669"/>
    <property type="project" value="UniProtKB-KW"/>
</dbReference>
<dbReference type="PIRSF" id="PIRSF033096">
    <property type="entry name" value="PPPtase_5"/>
    <property type="match status" value="1"/>
</dbReference>
<evidence type="ECO:0000256" key="9">
    <source>
        <dbReference type="PIRSR" id="PIRSR033096-1"/>
    </source>
</evidence>
<evidence type="ECO:0000313" key="13">
    <source>
        <dbReference type="Proteomes" id="UP000677054"/>
    </source>
</evidence>
<keyword evidence="6" id="KW-0378">Hydrolase</keyword>
<evidence type="ECO:0000256" key="4">
    <source>
        <dbReference type="ARBA" id="ARBA00022723"/>
    </source>
</evidence>
<name>A0A7R9AD75_9CRUS</name>
<evidence type="ECO:0000256" key="10">
    <source>
        <dbReference type="PROSITE-ProRule" id="PRU00339"/>
    </source>
</evidence>